<evidence type="ECO:0000313" key="2">
    <source>
        <dbReference type="Proteomes" id="UP000192445"/>
    </source>
</evidence>
<dbReference type="RefSeq" id="WP_083192993.1">
    <property type="nucleotide sequence ID" value="NZ_CP020570.1"/>
</dbReference>
<accession>A0A1V0UDM4</accession>
<sequence>MADHQNGTAESVTEVWYALTNWLAAHAPVSHASLLPPATDDELAAVDAGLRDRLGYGLPAELAALWRLCGGVRHQVIEADEEGEVGSGAFLPGGVLFAPSEALGLRLPAEGGHDGWGGARVVPWLTRDEAGPLQGHYAGDIGVGRWNLVDEPVSEPAYPSATAYLEAVHRTLTEGPAGLMGSDVPGLVWGCLVWDDPENPGLDEAFEHWAPVH</sequence>
<dbReference type="OrthoDB" id="4284688at2"/>
<protein>
    <recommendedName>
        <fullName evidence="3">Knr4/Smi1-like domain-containing protein</fullName>
    </recommendedName>
</protein>
<reference evidence="1 2" key="1">
    <citation type="submission" date="2017-03" db="EMBL/GenBank/DDBJ databases">
        <title>Complete Genome Sequence of a natural compounds producer, Streptomyces violaceus S21.</title>
        <authorList>
            <person name="Zhong C."/>
            <person name="Zhao Z."/>
            <person name="Fu J."/>
            <person name="Zong G."/>
            <person name="Qin R."/>
            <person name="Cao G."/>
        </authorList>
    </citation>
    <scope>NUCLEOTIDE SEQUENCE [LARGE SCALE GENOMIC DNA]</scope>
    <source>
        <strain evidence="1 2">S21</strain>
    </source>
</reference>
<dbReference type="AlphaFoldDB" id="A0A1V0UDM4"/>
<evidence type="ECO:0008006" key="3">
    <source>
        <dbReference type="Google" id="ProtNLM"/>
    </source>
</evidence>
<name>A0A1V0UDM4_STRVN</name>
<proteinExistence type="predicted"/>
<dbReference type="KEGG" id="svu:B1H20_18945"/>
<organism evidence="1 2">
    <name type="scientific">Streptomyces violaceoruber</name>
    <dbReference type="NCBI Taxonomy" id="1935"/>
    <lineage>
        <taxon>Bacteria</taxon>
        <taxon>Bacillati</taxon>
        <taxon>Actinomycetota</taxon>
        <taxon>Actinomycetes</taxon>
        <taxon>Kitasatosporales</taxon>
        <taxon>Streptomycetaceae</taxon>
        <taxon>Streptomyces</taxon>
        <taxon>Streptomyces violaceoruber group</taxon>
    </lineage>
</organism>
<evidence type="ECO:0000313" key="1">
    <source>
        <dbReference type="EMBL" id="ARF63216.1"/>
    </source>
</evidence>
<dbReference type="EMBL" id="CP020570">
    <property type="protein sequence ID" value="ARF63216.1"/>
    <property type="molecule type" value="Genomic_DNA"/>
</dbReference>
<dbReference type="Proteomes" id="UP000192445">
    <property type="component" value="Chromosome"/>
</dbReference>
<gene>
    <name evidence="1" type="ORF">B1H20_18945</name>
</gene>